<dbReference type="Proteomes" id="UP001279734">
    <property type="component" value="Unassembled WGS sequence"/>
</dbReference>
<feature type="region of interest" description="Disordered" evidence="1">
    <location>
        <begin position="63"/>
        <end position="104"/>
    </location>
</feature>
<evidence type="ECO:0000313" key="3">
    <source>
        <dbReference type="Proteomes" id="UP001279734"/>
    </source>
</evidence>
<feature type="compositionally biased region" description="Low complexity" evidence="1">
    <location>
        <begin position="63"/>
        <end position="82"/>
    </location>
</feature>
<dbReference type="EMBL" id="BSYO01000017">
    <property type="protein sequence ID" value="GMH17291.1"/>
    <property type="molecule type" value="Genomic_DNA"/>
</dbReference>
<keyword evidence="3" id="KW-1185">Reference proteome</keyword>
<sequence>MNQNLKTERECEEFSTCEIDRNLKPKKTAAFEWQAKKAGRCGAHGPGAGRERPDDILRVANSAAKSEVSGGVVVGRHSSRSAVTKKKEPRERPSAGTVKRGPSP</sequence>
<evidence type="ECO:0000256" key="1">
    <source>
        <dbReference type="SAM" id="MobiDB-lite"/>
    </source>
</evidence>
<dbReference type="AlphaFoldDB" id="A0AAD3SUR2"/>
<accession>A0AAD3SUR2</accession>
<organism evidence="2 3">
    <name type="scientific">Nepenthes gracilis</name>
    <name type="common">Slender pitcher plant</name>
    <dbReference type="NCBI Taxonomy" id="150966"/>
    <lineage>
        <taxon>Eukaryota</taxon>
        <taxon>Viridiplantae</taxon>
        <taxon>Streptophyta</taxon>
        <taxon>Embryophyta</taxon>
        <taxon>Tracheophyta</taxon>
        <taxon>Spermatophyta</taxon>
        <taxon>Magnoliopsida</taxon>
        <taxon>eudicotyledons</taxon>
        <taxon>Gunneridae</taxon>
        <taxon>Pentapetalae</taxon>
        <taxon>Caryophyllales</taxon>
        <taxon>Nepenthaceae</taxon>
        <taxon>Nepenthes</taxon>
    </lineage>
</organism>
<evidence type="ECO:0000313" key="2">
    <source>
        <dbReference type="EMBL" id="GMH17291.1"/>
    </source>
</evidence>
<comment type="caution">
    <text evidence="2">The sequence shown here is derived from an EMBL/GenBank/DDBJ whole genome shotgun (WGS) entry which is preliminary data.</text>
</comment>
<name>A0AAD3SUR2_NEPGR</name>
<proteinExistence type="predicted"/>
<reference evidence="2" key="1">
    <citation type="submission" date="2023-05" db="EMBL/GenBank/DDBJ databases">
        <title>Nepenthes gracilis genome sequencing.</title>
        <authorList>
            <person name="Fukushima K."/>
        </authorList>
    </citation>
    <scope>NUCLEOTIDE SEQUENCE</scope>
    <source>
        <strain evidence="2">SING2019-196</strain>
    </source>
</reference>
<protein>
    <submittedName>
        <fullName evidence="2">Uncharacterized protein</fullName>
    </submittedName>
</protein>
<gene>
    <name evidence="2" type="ORF">Nepgr_019132</name>
</gene>